<dbReference type="InterPro" id="IPR029063">
    <property type="entry name" value="SAM-dependent_MTases_sf"/>
</dbReference>
<accession>A0AAE0L1D0</accession>
<dbReference type="Proteomes" id="UP001190700">
    <property type="component" value="Unassembled WGS sequence"/>
</dbReference>
<dbReference type="PROSITE" id="PS50005">
    <property type="entry name" value="TPR"/>
    <property type="match status" value="1"/>
</dbReference>
<organism evidence="4 5">
    <name type="scientific">Cymbomonas tetramitiformis</name>
    <dbReference type="NCBI Taxonomy" id="36881"/>
    <lineage>
        <taxon>Eukaryota</taxon>
        <taxon>Viridiplantae</taxon>
        <taxon>Chlorophyta</taxon>
        <taxon>Pyramimonadophyceae</taxon>
        <taxon>Pyramimonadales</taxon>
        <taxon>Pyramimonadaceae</taxon>
        <taxon>Cymbomonas</taxon>
    </lineage>
</organism>
<dbReference type="InterPro" id="IPR013105">
    <property type="entry name" value="TPR_2"/>
</dbReference>
<dbReference type="Gene3D" id="1.25.40.10">
    <property type="entry name" value="Tetratricopeptide repeat domain"/>
    <property type="match status" value="1"/>
</dbReference>
<keyword evidence="2 3" id="KW-0802">TPR repeat</keyword>
<comment type="caution">
    <text evidence="4">The sequence shown here is derived from an EMBL/GenBank/DDBJ whole genome shotgun (WGS) entry which is preliminary data.</text>
</comment>
<gene>
    <name evidence="4" type="ORF">CYMTET_23179</name>
</gene>
<dbReference type="SUPFAM" id="SSF53335">
    <property type="entry name" value="S-adenosyl-L-methionine-dependent methyltransferases"/>
    <property type="match status" value="1"/>
</dbReference>
<dbReference type="GO" id="GO:0051879">
    <property type="term" value="F:Hsp90 protein binding"/>
    <property type="evidence" value="ECO:0007669"/>
    <property type="project" value="TreeGrafter"/>
</dbReference>
<dbReference type="InterPro" id="IPR011990">
    <property type="entry name" value="TPR-like_helical_dom_sf"/>
</dbReference>
<proteinExistence type="predicted"/>
<keyword evidence="5" id="KW-1185">Reference proteome</keyword>
<reference evidence="4 5" key="1">
    <citation type="journal article" date="2015" name="Genome Biol. Evol.">
        <title>Comparative Genomics of a Bacterivorous Green Alga Reveals Evolutionary Causalities and Consequences of Phago-Mixotrophic Mode of Nutrition.</title>
        <authorList>
            <person name="Burns J.A."/>
            <person name="Paasch A."/>
            <person name="Narechania A."/>
            <person name="Kim E."/>
        </authorList>
    </citation>
    <scope>NUCLEOTIDE SEQUENCE [LARGE SCALE GENOMIC DNA]</scope>
    <source>
        <strain evidence="4 5">PLY_AMNH</strain>
    </source>
</reference>
<dbReference type="Pfam" id="PF07719">
    <property type="entry name" value="TPR_2"/>
    <property type="match status" value="1"/>
</dbReference>
<feature type="repeat" description="TPR" evidence="3">
    <location>
        <begin position="99"/>
        <end position="132"/>
    </location>
</feature>
<evidence type="ECO:0000256" key="2">
    <source>
        <dbReference type="ARBA" id="ARBA00022803"/>
    </source>
</evidence>
<sequence length="485" mass="53530">MAESSVSQALAEKELGMDLADVDPQAIAFIVERSKKAGNEAYQRRDYQEAIKLYSQAIAGDDKDKTLYSNRSAAYLSIGRYDDALVDAASCVRVDDAWAKGYFRLGNAYLAQQQWAEAAASFTRGIELAPDSKDMQVKLELAKEHRAEEEQAAQLQTKMQRRGIVLKLREARRSDNREIMLTQWRQSMTGPDWEAEDYEWRPTFLPGMRLRPIDKEVFESDPKRKMIVGYAAALAELDEPKRALGTLVDTARVNAFTEAVTRVVSEQRAALGVAPHAFCLSAGGGLLPLCIARAGARRVTAVEGSRHLYRMSKQVLEANRHAEYTSNINLVDRQLYGCTIRAPGSEAAEAGRATADEKEGGVVEELGDLLVLDTFTHTLLGKRALAQVAIPPSQPLHRMLSTAPRLHQRGAHFAALARYHQFRDGATRPRIARRLRSLQSRPRGAPKPPAGLWGAQPGARNECILTSGAGRAYLELALRSIAPGL</sequence>
<evidence type="ECO:0000256" key="3">
    <source>
        <dbReference type="PROSITE-ProRule" id="PRU00339"/>
    </source>
</evidence>
<dbReference type="SUPFAM" id="SSF48452">
    <property type="entry name" value="TPR-like"/>
    <property type="match status" value="1"/>
</dbReference>
<dbReference type="Gene3D" id="3.40.50.150">
    <property type="entry name" value="Vaccinia Virus protein VP39"/>
    <property type="match status" value="1"/>
</dbReference>
<dbReference type="InterPro" id="IPR019734">
    <property type="entry name" value="TPR_rpt"/>
</dbReference>
<dbReference type="SMART" id="SM00028">
    <property type="entry name" value="TPR"/>
    <property type="match status" value="3"/>
</dbReference>
<dbReference type="PANTHER" id="PTHR22904">
    <property type="entry name" value="TPR REPEAT CONTAINING PROTEIN"/>
    <property type="match status" value="1"/>
</dbReference>
<protein>
    <submittedName>
        <fullName evidence="4">Uncharacterized protein</fullName>
    </submittedName>
</protein>
<dbReference type="AlphaFoldDB" id="A0AAE0L1D0"/>
<evidence type="ECO:0000313" key="4">
    <source>
        <dbReference type="EMBL" id="KAK3268307.1"/>
    </source>
</evidence>
<dbReference type="EMBL" id="LGRX02011902">
    <property type="protein sequence ID" value="KAK3268307.1"/>
    <property type="molecule type" value="Genomic_DNA"/>
</dbReference>
<dbReference type="PANTHER" id="PTHR22904:SF523">
    <property type="entry name" value="STRESS-INDUCED-PHOSPHOPROTEIN 1"/>
    <property type="match status" value="1"/>
</dbReference>
<evidence type="ECO:0000313" key="5">
    <source>
        <dbReference type="Proteomes" id="UP001190700"/>
    </source>
</evidence>
<name>A0AAE0L1D0_9CHLO</name>
<evidence type="ECO:0000256" key="1">
    <source>
        <dbReference type="ARBA" id="ARBA00022737"/>
    </source>
</evidence>
<keyword evidence="1" id="KW-0677">Repeat</keyword>
<dbReference type="Pfam" id="PF13432">
    <property type="entry name" value="TPR_16"/>
    <property type="match status" value="1"/>
</dbReference>